<organism evidence="2 3">
    <name type="scientific">Thioclava litoralis</name>
    <dbReference type="NCBI Taxonomy" id="3076557"/>
    <lineage>
        <taxon>Bacteria</taxon>
        <taxon>Pseudomonadati</taxon>
        <taxon>Pseudomonadota</taxon>
        <taxon>Alphaproteobacteria</taxon>
        <taxon>Rhodobacterales</taxon>
        <taxon>Paracoccaceae</taxon>
        <taxon>Thioclava</taxon>
    </lineage>
</organism>
<keyword evidence="2" id="KW-0808">Transferase</keyword>
<dbReference type="InterPro" id="IPR016181">
    <property type="entry name" value="Acyl_CoA_acyltransferase"/>
</dbReference>
<proteinExistence type="predicted"/>
<dbReference type="PANTHER" id="PTHR36174:SF1">
    <property type="entry name" value="LIPID II:GLYCINE GLYCYLTRANSFERASE"/>
    <property type="match status" value="1"/>
</dbReference>
<sequence>MNKITVTESRLDAAGWDAALLAFNAAYPPAFQQFGAYGEIARAGGRRVARLVLSHAGERIALAQVIGRRGLWWLGRGPVFAKGVSDADQARVLRKLARRFAPGLLLVTPETPLSGRGLIPIVTARHEAVWALGPEIANLRSSLDPKWRNRLASAERKGMRITLEEDPAWLLEAEHAQRKQRGYKALPRDFITAWEMAMPGSVISLGVQSESGARLAGMVLMCHGRVATYHLGWSGEEGRKAGAHNFLLWQVSIALRAQGIRWIDLGDVNSEEGAGLMRFKMGTGAQLQSLGATVWVLPI</sequence>
<keyword evidence="2" id="KW-0012">Acyltransferase</keyword>
<dbReference type="SUPFAM" id="SSF55729">
    <property type="entry name" value="Acyl-CoA N-acyltransferases (Nat)"/>
    <property type="match status" value="1"/>
</dbReference>
<evidence type="ECO:0000259" key="1">
    <source>
        <dbReference type="Pfam" id="PF13480"/>
    </source>
</evidence>
<protein>
    <submittedName>
        <fullName evidence="2">GNAT family N-acetyltransferase</fullName>
        <ecNumber evidence="2">2.3.1.-</ecNumber>
    </submittedName>
</protein>
<dbReference type="EMBL" id="CP135443">
    <property type="protein sequence ID" value="WRY33296.1"/>
    <property type="molecule type" value="Genomic_DNA"/>
</dbReference>
<dbReference type="Proteomes" id="UP001623290">
    <property type="component" value="Chromosome"/>
</dbReference>
<name>A0ABZ1DYI5_9RHOB</name>
<dbReference type="EC" id="2.3.1.-" evidence="2"/>
<dbReference type="InterPro" id="IPR050644">
    <property type="entry name" value="PG_Glycine_Bridge_Synth"/>
</dbReference>
<feature type="domain" description="BioF2-like acetyltransferase" evidence="1">
    <location>
        <begin position="150"/>
        <end position="267"/>
    </location>
</feature>
<dbReference type="GO" id="GO:0016746">
    <property type="term" value="F:acyltransferase activity"/>
    <property type="evidence" value="ECO:0007669"/>
    <property type="project" value="UniProtKB-KW"/>
</dbReference>
<keyword evidence="3" id="KW-1185">Reference proteome</keyword>
<gene>
    <name evidence="2" type="ORF">RPE78_11475</name>
</gene>
<dbReference type="InterPro" id="IPR038740">
    <property type="entry name" value="BioF2-like_GNAT_dom"/>
</dbReference>
<dbReference type="PANTHER" id="PTHR36174">
    <property type="entry name" value="LIPID II:GLYCINE GLYCYLTRANSFERASE"/>
    <property type="match status" value="1"/>
</dbReference>
<evidence type="ECO:0000313" key="2">
    <source>
        <dbReference type="EMBL" id="WRY33296.1"/>
    </source>
</evidence>
<reference evidence="2 3" key="1">
    <citation type="submission" date="2023-09" db="EMBL/GenBank/DDBJ databases">
        <title>Thioclava shenzhenensis sp. nov., a multidrug resistant bacteria-antagonizing species isolated from coastal seawater.</title>
        <authorList>
            <person name="Long M."/>
        </authorList>
    </citation>
    <scope>NUCLEOTIDE SEQUENCE [LARGE SCALE GENOMIC DNA]</scope>
    <source>
        <strain evidence="2 3">FTW29</strain>
    </source>
</reference>
<dbReference type="Pfam" id="PF13480">
    <property type="entry name" value="Acetyltransf_6"/>
    <property type="match status" value="1"/>
</dbReference>
<accession>A0ABZ1DYI5</accession>
<evidence type="ECO:0000313" key="3">
    <source>
        <dbReference type="Proteomes" id="UP001623290"/>
    </source>
</evidence>
<dbReference type="RefSeq" id="WP_406720621.1">
    <property type="nucleotide sequence ID" value="NZ_CP135443.1"/>
</dbReference>
<dbReference type="Gene3D" id="3.40.630.30">
    <property type="match status" value="1"/>
</dbReference>